<feature type="transmembrane region" description="Helical" evidence="1">
    <location>
        <begin position="222"/>
        <end position="243"/>
    </location>
</feature>
<organism evidence="2 3">
    <name type="scientific">Candidatus Pseudogracilibacillus intestinigallinarum</name>
    <dbReference type="NCBI Taxonomy" id="2838742"/>
    <lineage>
        <taxon>Bacteria</taxon>
        <taxon>Bacillati</taxon>
        <taxon>Bacillota</taxon>
        <taxon>Bacilli</taxon>
        <taxon>Bacillales</taxon>
        <taxon>Bacillaceae</taxon>
        <taxon>Pseudogracilibacillus</taxon>
    </lineage>
</organism>
<evidence type="ECO:0000256" key="1">
    <source>
        <dbReference type="SAM" id="Phobius"/>
    </source>
</evidence>
<sequence>MEELYILNLLGGFILKKKGLLQRSLDRVEFIGNKLPHPVTLFAILALLVVVLSAIISQFGISVEHPGEAGEMVEVTNLLSREGIQHIFLSITDNFINFAPLGIVLVTMLGIGIAESTGLISALLRGFVLSVPKQLITAALVFAGVMSSVASDAGYVVLPPLGAVIFAGLGRHPLAGLAAAFAGVSGGFSANLILTSLDPLLAGMTMDAVMMVDPAYAETMNVAMNLYFIIVSVFLLTLVGWFVTEKIVEPRLGTYSGEYREKLEGLKPIEKKGLTWAGVSVAIVLIGVALLVIPENAPLRAIDDGSGEFTLMDSLAPFMNALVPIIALLFFVPGLVYGMATKEIKNDKDVADSLAKTMATMGTFIVLSFTAGQFVAFFADSNMGLIVGVFGANFLESIKLTGIPLLLVFIIICAVINLFIGSASAKWAMMAPIFVPIMMQLGYSPEVTQMAYRIADSSTNMITPLMTYFALIIAFAQKYDKKMGIGTMISVMIPYSMFFLIFWTILLVGWILLGIDLGPGSPILYP</sequence>
<keyword evidence="1" id="KW-0472">Membrane</keyword>
<reference evidence="2" key="2">
    <citation type="submission" date="2021-04" db="EMBL/GenBank/DDBJ databases">
        <authorList>
            <person name="Gilroy R."/>
        </authorList>
    </citation>
    <scope>NUCLEOTIDE SEQUENCE</scope>
    <source>
        <strain evidence="2">CHK169-2315</strain>
    </source>
</reference>
<feature type="transmembrane region" description="Helical" evidence="1">
    <location>
        <begin position="314"/>
        <end position="337"/>
    </location>
</feature>
<reference evidence="2" key="1">
    <citation type="journal article" date="2021" name="PeerJ">
        <title>Extensive microbial diversity within the chicken gut microbiome revealed by metagenomics and culture.</title>
        <authorList>
            <person name="Gilroy R."/>
            <person name="Ravi A."/>
            <person name="Getino M."/>
            <person name="Pursley I."/>
            <person name="Horton D.L."/>
            <person name="Alikhan N.F."/>
            <person name="Baker D."/>
            <person name="Gharbi K."/>
            <person name="Hall N."/>
            <person name="Watson M."/>
            <person name="Adriaenssens E.M."/>
            <person name="Foster-Nyarko E."/>
            <person name="Jarju S."/>
            <person name="Secka A."/>
            <person name="Antonio M."/>
            <person name="Oren A."/>
            <person name="Chaudhuri R.R."/>
            <person name="La Ragione R."/>
            <person name="Hildebrand F."/>
            <person name="Pallen M.J."/>
        </authorList>
    </citation>
    <scope>NUCLEOTIDE SEQUENCE</scope>
    <source>
        <strain evidence="2">CHK169-2315</strain>
    </source>
</reference>
<feature type="transmembrane region" description="Helical" evidence="1">
    <location>
        <begin position="177"/>
        <end position="202"/>
    </location>
</feature>
<keyword evidence="1" id="KW-0812">Transmembrane</keyword>
<accession>A0A9D1TIW3</accession>
<feature type="transmembrane region" description="Helical" evidence="1">
    <location>
        <begin position="126"/>
        <end position="147"/>
    </location>
</feature>
<dbReference type="PANTHER" id="PTHR30282:SF0">
    <property type="entry name" value="P-AMINOBENZOYL-GLUTAMATE TRANSPORT PROTEIN"/>
    <property type="match status" value="1"/>
</dbReference>
<feature type="transmembrane region" description="Helical" evidence="1">
    <location>
        <begin position="427"/>
        <end position="445"/>
    </location>
</feature>
<dbReference type="Pfam" id="PF03806">
    <property type="entry name" value="ABG_transport"/>
    <property type="match status" value="1"/>
</dbReference>
<gene>
    <name evidence="2" type="ORF">H9895_02020</name>
</gene>
<evidence type="ECO:0000313" key="3">
    <source>
        <dbReference type="Proteomes" id="UP000823937"/>
    </source>
</evidence>
<feature type="transmembrane region" description="Helical" evidence="1">
    <location>
        <begin position="488"/>
        <end position="513"/>
    </location>
</feature>
<evidence type="ECO:0000313" key="2">
    <source>
        <dbReference type="EMBL" id="HIV73839.1"/>
    </source>
</evidence>
<feature type="transmembrane region" description="Helical" evidence="1">
    <location>
        <begin position="398"/>
        <end position="420"/>
    </location>
</feature>
<proteinExistence type="predicted"/>
<comment type="caution">
    <text evidence="2">The sequence shown here is derived from an EMBL/GenBank/DDBJ whole genome shotgun (WGS) entry which is preliminary data.</text>
</comment>
<feature type="transmembrane region" description="Helical" evidence="1">
    <location>
        <begin position="274"/>
        <end position="294"/>
    </location>
</feature>
<dbReference type="AlphaFoldDB" id="A0A9D1TIW3"/>
<keyword evidence="1" id="KW-1133">Transmembrane helix</keyword>
<name>A0A9D1TIW3_9BACI</name>
<dbReference type="EMBL" id="DXHX01000028">
    <property type="protein sequence ID" value="HIV73839.1"/>
    <property type="molecule type" value="Genomic_DNA"/>
</dbReference>
<feature type="transmembrane region" description="Helical" evidence="1">
    <location>
        <begin position="358"/>
        <end position="378"/>
    </location>
</feature>
<feature type="transmembrane region" description="Helical" evidence="1">
    <location>
        <begin position="457"/>
        <end position="476"/>
    </location>
</feature>
<feature type="transmembrane region" description="Helical" evidence="1">
    <location>
        <begin position="95"/>
        <end position="114"/>
    </location>
</feature>
<dbReference type="Proteomes" id="UP000823937">
    <property type="component" value="Unassembled WGS sequence"/>
</dbReference>
<dbReference type="GO" id="GO:1902604">
    <property type="term" value="P:p-aminobenzoyl-glutamate transmembrane transport"/>
    <property type="evidence" value="ECO:0007669"/>
    <property type="project" value="InterPro"/>
</dbReference>
<protein>
    <submittedName>
        <fullName evidence="2">AbgT family transporter</fullName>
    </submittedName>
</protein>
<dbReference type="PANTHER" id="PTHR30282">
    <property type="entry name" value="P-AMINOBENZOYL GLUTAMATE TRANSPORTER"/>
    <property type="match status" value="1"/>
</dbReference>
<dbReference type="InterPro" id="IPR004697">
    <property type="entry name" value="AbgT"/>
</dbReference>
<dbReference type="GO" id="GO:0015558">
    <property type="term" value="F:secondary active p-aminobenzoyl-glutamate transmembrane transporter activity"/>
    <property type="evidence" value="ECO:0007669"/>
    <property type="project" value="InterPro"/>
</dbReference>
<feature type="transmembrane region" description="Helical" evidence="1">
    <location>
        <begin position="39"/>
        <end position="61"/>
    </location>
</feature>
<feature type="transmembrane region" description="Helical" evidence="1">
    <location>
        <begin position="153"/>
        <end position="170"/>
    </location>
</feature>